<dbReference type="Ensembl" id="ENSKMAT00000002573.1">
    <property type="protein sequence ID" value="ENSKMAP00000002522.1"/>
    <property type="gene ID" value="ENSKMAG00000001953.1"/>
</dbReference>
<keyword evidence="6" id="KW-1185">Reference proteome</keyword>
<dbReference type="GO" id="GO:0030246">
    <property type="term" value="F:carbohydrate binding"/>
    <property type="evidence" value="ECO:0007669"/>
    <property type="project" value="UniProtKB-KW"/>
</dbReference>
<protein>
    <submittedName>
        <fullName evidence="5">Zymogen granule membrane protein 16-like</fullName>
    </submittedName>
</protein>
<keyword evidence="2" id="KW-0430">Lectin</keyword>
<feature type="signal peptide" evidence="3">
    <location>
        <begin position="1"/>
        <end position="16"/>
    </location>
</feature>
<evidence type="ECO:0000256" key="2">
    <source>
        <dbReference type="ARBA" id="ARBA00022734"/>
    </source>
</evidence>
<name>A0A3Q3EKS3_KRYMA</name>
<dbReference type="InterPro" id="IPR036404">
    <property type="entry name" value="Jacalin-like_lectin_dom_sf"/>
</dbReference>
<evidence type="ECO:0000256" key="3">
    <source>
        <dbReference type="SAM" id="SignalP"/>
    </source>
</evidence>
<dbReference type="Pfam" id="PF01419">
    <property type="entry name" value="Jacalin"/>
    <property type="match status" value="1"/>
</dbReference>
<dbReference type="Proteomes" id="UP000264800">
    <property type="component" value="Unplaced"/>
</dbReference>
<dbReference type="PROSITE" id="PS51752">
    <property type="entry name" value="JACALIN_LECTIN"/>
    <property type="match status" value="1"/>
</dbReference>
<dbReference type="PANTHER" id="PTHR33589:SF3">
    <property type="entry name" value="ZYMOGEN GRANULE MEMBRANE PROTEIN 16-LIKE"/>
    <property type="match status" value="1"/>
</dbReference>
<dbReference type="GeneTree" id="ENSGT00940000164478"/>
<accession>A0A3Q3EKS3</accession>
<dbReference type="KEGG" id="kmr:108243937"/>
<feature type="chain" id="PRO_5018607642" evidence="3">
    <location>
        <begin position="17"/>
        <end position="169"/>
    </location>
</feature>
<dbReference type="GeneID" id="108243937"/>
<evidence type="ECO:0000256" key="1">
    <source>
        <dbReference type="ARBA" id="ARBA00022729"/>
    </source>
</evidence>
<keyword evidence="1 3" id="KW-0732">Signal</keyword>
<proteinExistence type="predicted"/>
<dbReference type="InterPro" id="IPR052321">
    <property type="entry name" value="PolyBind_ProtTraffic"/>
</dbReference>
<evidence type="ECO:0000313" key="6">
    <source>
        <dbReference type="Proteomes" id="UP000264800"/>
    </source>
</evidence>
<dbReference type="PANTHER" id="PTHR33589">
    <property type="entry name" value="OS11G0524900 PROTEIN"/>
    <property type="match status" value="1"/>
</dbReference>
<reference evidence="5" key="1">
    <citation type="submission" date="2025-08" db="UniProtKB">
        <authorList>
            <consortium name="Ensembl"/>
        </authorList>
    </citation>
    <scope>IDENTIFICATION</scope>
</reference>
<organism evidence="5 6">
    <name type="scientific">Kryptolebias marmoratus</name>
    <name type="common">Mangrove killifish</name>
    <name type="synonym">Rivulus marmoratus</name>
    <dbReference type="NCBI Taxonomy" id="37003"/>
    <lineage>
        <taxon>Eukaryota</taxon>
        <taxon>Metazoa</taxon>
        <taxon>Chordata</taxon>
        <taxon>Craniata</taxon>
        <taxon>Vertebrata</taxon>
        <taxon>Euteleostomi</taxon>
        <taxon>Actinopterygii</taxon>
        <taxon>Neopterygii</taxon>
        <taxon>Teleostei</taxon>
        <taxon>Neoteleostei</taxon>
        <taxon>Acanthomorphata</taxon>
        <taxon>Ovalentaria</taxon>
        <taxon>Atherinomorphae</taxon>
        <taxon>Cyprinodontiformes</taxon>
        <taxon>Rivulidae</taxon>
        <taxon>Kryptolebias</taxon>
    </lineage>
</organism>
<dbReference type="SMART" id="SM00915">
    <property type="entry name" value="Jacalin"/>
    <property type="match status" value="1"/>
</dbReference>
<dbReference type="SUPFAM" id="SSF51101">
    <property type="entry name" value="Mannose-binding lectins"/>
    <property type="match status" value="1"/>
</dbReference>
<dbReference type="RefSeq" id="XP_024864694.1">
    <property type="nucleotide sequence ID" value="XM_025008926.2"/>
</dbReference>
<dbReference type="OMA" id="FISGHVN"/>
<reference evidence="5" key="2">
    <citation type="submission" date="2025-09" db="UniProtKB">
        <authorList>
            <consortium name="Ensembl"/>
        </authorList>
    </citation>
    <scope>IDENTIFICATION</scope>
</reference>
<evidence type="ECO:0000259" key="4">
    <source>
        <dbReference type="PROSITE" id="PS51752"/>
    </source>
</evidence>
<evidence type="ECO:0000313" key="5">
    <source>
        <dbReference type="Ensembl" id="ENSKMAP00000002522.1"/>
    </source>
</evidence>
<feature type="domain" description="Jacalin-type lectin" evidence="4">
    <location>
        <begin position="24"/>
        <end position="158"/>
    </location>
</feature>
<dbReference type="OrthoDB" id="2415936at2759"/>
<sequence length="169" mass="18391">MLFVAVFALLAAAVASDPVENQPYYSFSPQVGSGTGTTYTITGEGRITAVRVWESYSSQIRGIQFRYNYIWSPVAGNAYSNPTEIELYEGEYIVQVSGKYASYLQSVVFTTSMGRSLYAGQPSGNSFNMYPDNPKAELVIISGRFSGGIRSLGAHWAVIDPSFNSTATD</sequence>
<dbReference type="AlphaFoldDB" id="A0A3Q3EKS3"/>
<dbReference type="Gene3D" id="2.100.10.30">
    <property type="entry name" value="Jacalin-like lectin domain"/>
    <property type="match status" value="1"/>
</dbReference>
<dbReference type="InterPro" id="IPR001229">
    <property type="entry name" value="Jacalin-like_lectin_dom"/>
</dbReference>